<dbReference type="InterPro" id="IPR050426">
    <property type="entry name" value="Glycosyltransferase_28"/>
</dbReference>
<dbReference type="GO" id="GO:0008194">
    <property type="term" value="F:UDP-glycosyltransferase activity"/>
    <property type="evidence" value="ECO:0007669"/>
    <property type="project" value="InterPro"/>
</dbReference>
<proteinExistence type="predicted"/>
<dbReference type="PANTHER" id="PTHR48050">
    <property type="entry name" value="STEROL 3-BETA-GLUCOSYLTRANSFERASE"/>
    <property type="match status" value="1"/>
</dbReference>
<reference evidence="3 4" key="1">
    <citation type="submission" date="2019-04" db="EMBL/GenBank/DDBJ databases">
        <title>Draft, Whole-Genome Sequence of the Anthracene-degrading Mycobacterium frederiksbergense LB501T, Isolated from a Polycyclic Aromatic Hydrocarbon (PAH)-Contaminated Soil.</title>
        <authorList>
            <person name="Augelletti F."/>
        </authorList>
    </citation>
    <scope>NUCLEOTIDE SEQUENCE [LARGE SCALE GENOMIC DNA]</scope>
    <source>
        <strain evidence="3 4">LB 501T</strain>
    </source>
</reference>
<dbReference type="CDD" id="cd03784">
    <property type="entry name" value="GT1_Gtf-like"/>
    <property type="match status" value="1"/>
</dbReference>
<dbReference type="SUPFAM" id="SSF53756">
    <property type="entry name" value="UDP-Glycosyltransferase/glycogen phosphorylase"/>
    <property type="match status" value="1"/>
</dbReference>
<dbReference type="GO" id="GO:0016758">
    <property type="term" value="F:hexosyltransferase activity"/>
    <property type="evidence" value="ECO:0007669"/>
    <property type="project" value="InterPro"/>
</dbReference>
<dbReference type="AlphaFoldDB" id="A0A6H0S6L1"/>
<keyword evidence="4" id="KW-1185">Reference proteome</keyword>
<dbReference type="Pfam" id="PF03033">
    <property type="entry name" value="Glyco_transf_28"/>
    <property type="match status" value="1"/>
</dbReference>
<evidence type="ECO:0000259" key="1">
    <source>
        <dbReference type="Pfam" id="PF03033"/>
    </source>
</evidence>
<dbReference type="InterPro" id="IPR004276">
    <property type="entry name" value="GlycoTrans_28_N"/>
</dbReference>
<name>A0A6H0S6L1_9MYCO</name>
<accession>A0A6H0S6L1</accession>
<dbReference type="RefSeq" id="WP_168143427.1">
    <property type="nucleotide sequence ID" value="NZ_CP038799.1"/>
</dbReference>
<dbReference type="InterPro" id="IPR010610">
    <property type="entry name" value="EryCIII-like_C"/>
</dbReference>
<dbReference type="PANTHER" id="PTHR48050:SF13">
    <property type="entry name" value="STEROL 3-BETA-GLUCOSYLTRANSFERASE UGT80A2"/>
    <property type="match status" value="1"/>
</dbReference>
<dbReference type="GO" id="GO:0005975">
    <property type="term" value="P:carbohydrate metabolic process"/>
    <property type="evidence" value="ECO:0007669"/>
    <property type="project" value="InterPro"/>
</dbReference>
<gene>
    <name evidence="3" type="ORF">EXE63_20400</name>
</gene>
<dbReference type="GO" id="GO:0033072">
    <property type="term" value="P:vancomycin biosynthetic process"/>
    <property type="evidence" value="ECO:0007669"/>
    <property type="project" value="UniProtKB-ARBA"/>
</dbReference>
<organism evidence="3 4">
    <name type="scientific">Mycolicibacterium frederiksbergense</name>
    <dbReference type="NCBI Taxonomy" id="117567"/>
    <lineage>
        <taxon>Bacteria</taxon>
        <taxon>Bacillati</taxon>
        <taxon>Actinomycetota</taxon>
        <taxon>Actinomycetes</taxon>
        <taxon>Mycobacteriales</taxon>
        <taxon>Mycobacteriaceae</taxon>
        <taxon>Mycolicibacterium</taxon>
    </lineage>
</organism>
<dbReference type="InterPro" id="IPR002213">
    <property type="entry name" value="UDP_glucos_trans"/>
</dbReference>
<dbReference type="Gene3D" id="3.40.50.2000">
    <property type="entry name" value="Glycogen Phosphorylase B"/>
    <property type="match status" value="2"/>
</dbReference>
<dbReference type="EMBL" id="CP038799">
    <property type="protein sequence ID" value="QIV82988.1"/>
    <property type="molecule type" value="Genomic_DNA"/>
</dbReference>
<evidence type="ECO:0000313" key="4">
    <source>
        <dbReference type="Proteomes" id="UP000501849"/>
    </source>
</evidence>
<dbReference type="KEGG" id="mfre:EXE63_20400"/>
<feature type="domain" description="Erythromycin biosynthesis protein CIII-like C-terminal" evidence="2">
    <location>
        <begin position="286"/>
        <end position="370"/>
    </location>
</feature>
<evidence type="ECO:0000259" key="2">
    <source>
        <dbReference type="Pfam" id="PF06722"/>
    </source>
</evidence>
<dbReference type="Proteomes" id="UP000501849">
    <property type="component" value="Chromosome"/>
</dbReference>
<dbReference type="Pfam" id="PF06722">
    <property type="entry name" value="EryCIII-like_C"/>
    <property type="match status" value="1"/>
</dbReference>
<dbReference type="FunFam" id="3.40.50.2000:FF:000009">
    <property type="entry name" value="Sterol 3-beta-glucosyltransferase UGT80A2"/>
    <property type="match status" value="1"/>
</dbReference>
<evidence type="ECO:0000313" key="3">
    <source>
        <dbReference type="EMBL" id="QIV82988.1"/>
    </source>
</evidence>
<sequence>MRVLLYTFGSRGDIEPLLALALELQNQGAEALVCAPPDFTELLTAAGVPMVPTGPSVRELVHVQKATHKDAPALAADLVASQFETLETARTCDAIVATGLMPAGMRSIAELVEVPYRCVMFTPQVLPSPDYRPLPRPGKPFPEDETDNQVLWDLDAEKVQVLYGPALNEHRKARGLAPIDNVRDHTFTHTPWLASDPVLSPLHAHPGFDVVQTGAWIVPDERPLTPDLEAFLDSGSPPVYVGFGSVTAPERAAEVAIEAIRAHGRRVLIGSGWAGLTTADPDCFVIGEVNQQALFPRVAAVVHHGGAGTTTTAARAGAPQVVIPQIVDQPYWAGRAADLGIGVAHHDQTPTVHSLTAALRLVLTPETRTRAIAVAGTIRTDGAATAARTLLGA</sequence>
<protein>
    <submittedName>
        <fullName evidence="3">Glycosyltransferase</fullName>
    </submittedName>
</protein>
<keyword evidence="3" id="KW-0808">Transferase</keyword>
<feature type="domain" description="Glycosyltransferase family 28 N-terminal" evidence="1">
    <location>
        <begin position="3"/>
        <end position="103"/>
    </location>
</feature>